<comment type="similarity">
    <text evidence="2">Belongs to the MscS (TC 1.A.23) family.</text>
</comment>
<dbReference type="Gene3D" id="1.10.287.1260">
    <property type="match status" value="1"/>
</dbReference>
<dbReference type="KEGG" id="srt:Srot_0340"/>
<dbReference type="SUPFAM" id="SSF50182">
    <property type="entry name" value="Sm-like ribonucleoproteins"/>
    <property type="match status" value="1"/>
</dbReference>
<dbReference type="Pfam" id="PF00924">
    <property type="entry name" value="MS_channel_2nd"/>
    <property type="match status" value="1"/>
</dbReference>
<keyword evidence="6 8" id="KW-0472">Membrane</keyword>
<feature type="domain" description="Mechanosensitive ion channel MscS" evidence="9">
    <location>
        <begin position="130"/>
        <end position="199"/>
    </location>
</feature>
<dbReference type="Pfam" id="PF21082">
    <property type="entry name" value="MS_channel_3rd"/>
    <property type="match status" value="1"/>
</dbReference>
<name>D6ZB68_SEGRD</name>
<accession>D6ZB68</accession>
<dbReference type="PANTHER" id="PTHR30460">
    <property type="entry name" value="MODERATE CONDUCTANCE MECHANOSENSITIVE CHANNEL YBIO"/>
    <property type="match status" value="1"/>
</dbReference>
<evidence type="ECO:0000256" key="7">
    <source>
        <dbReference type="SAM" id="MobiDB-lite"/>
    </source>
</evidence>
<feature type="region of interest" description="Disordered" evidence="7">
    <location>
        <begin position="290"/>
        <end position="326"/>
    </location>
</feature>
<feature type="transmembrane region" description="Helical" evidence="8">
    <location>
        <begin position="36"/>
        <end position="58"/>
    </location>
</feature>
<dbReference type="eggNOG" id="COG0668">
    <property type="taxonomic scope" value="Bacteria"/>
</dbReference>
<evidence type="ECO:0000256" key="5">
    <source>
        <dbReference type="ARBA" id="ARBA00022989"/>
    </source>
</evidence>
<evidence type="ECO:0000256" key="6">
    <source>
        <dbReference type="ARBA" id="ARBA00023136"/>
    </source>
</evidence>
<feature type="compositionally biased region" description="Basic and acidic residues" evidence="7">
    <location>
        <begin position="313"/>
        <end position="326"/>
    </location>
</feature>
<evidence type="ECO:0000256" key="3">
    <source>
        <dbReference type="ARBA" id="ARBA00022475"/>
    </source>
</evidence>
<evidence type="ECO:0000256" key="8">
    <source>
        <dbReference type="SAM" id="Phobius"/>
    </source>
</evidence>
<dbReference type="InterPro" id="IPR011014">
    <property type="entry name" value="MscS_channel_TM-2"/>
</dbReference>
<dbReference type="Gene3D" id="2.30.30.60">
    <property type="match status" value="1"/>
</dbReference>
<dbReference type="GO" id="GO:0005886">
    <property type="term" value="C:plasma membrane"/>
    <property type="evidence" value="ECO:0007669"/>
    <property type="project" value="UniProtKB-SubCell"/>
</dbReference>
<dbReference type="InterPro" id="IPR006685">
    <property type="entry name" value="MscS_channel_2nd"/>
</dbReference>
<dbReference type="AlphaFoldDB" id="D6ZB68"/>
<evidence type="ECO:0000313" key="11">
    <source>
        <dbReference type="EMBL" id="ADG96827.1"/>
    </source>
</evidence>
<keyword evidence="4 8" id="KW-0812">Transmembrane</keyword>
<dbReference type="PANTHER" id="PTHR30460:SF0">
    <property type="entry name" value="MODERATE CONDUCTANCE MECHANOSENSITIVE CHANNEL YBIO"/>
    <property type="match status" value="1"/>
</dbReference>
<dbReference type="GO" id="GO:0008381">
    <property type="term" value="F:mechanosensitive monoatomic ion channel activity"/>
    <property type="evidence" value="ECO:0007669"/>
    <property type="project" value="InterPro"/>
</dbReference>
<keyword evidence="3" id="KW-1003">Cell membrane</keyword>
<comment type="subcellular location">
    <subcellularLocation>
        <location evidence="1">Cell membrane</location>
        <topology evidence="1">Multi-pass membrane protein</topology>
    </subcellularLocation>
</comment>
<evidence type="ECO:0000259" key="9">
    <source>
        <dbReference type="Pfam" id="PF00924"/>
    </source>
</evidence>
<dbReference type="InterPro" id="IPR023408">
    <property type="entry name" value="MscS_beta-dom_sf"/>
</dbReference>
<dbReference type="SUPFAM" id="SSF82861">
    <property type="entry name" value="Mechanosensitive channel protein MscS (YggB), transmembrane region"/>
    <property type="match status" value="1"/>
</dbReference>
<dbReference type="RefSeq" id="WP_013137283.1">
    <property type="nucleotide sequence ID" value="NC_014168.1"/>
</dbReference>
<keyword evidence="5 8" id="KW-1133">Transmembrane helix</keyword>
<evidence type="ECO:0000256" key="4">
    <source>
        <dbReference type="ARBA" id="ARBA00022692"/>
    </source>
</evidence>
<dbReference type="HOGENOM" id="CLU_037945_8_1_11"/>
<proteinExistence type="inferred from homology"/>
<gene>
    <name evidence="11" type="ordered locus">Srot_0340</name>
</gene>
<dbReference type="InterPro" id="IPR010920">
    <property type="entry name" value="LSM_dom_sf"/>
</dbReference>
<dbReference type="InterPro" id="IPR045276">
    <property type="entry name" value="YbiO_bact"/>
</dbReference>
<evidence type="ECO:0000256" key="2">
    <source>
        <dbReference type="ARBA" id="ARBA00008017"/>
    </source>
</evidence>
<evidence type="ECO:0000256" key="1">
    <source>
        <dbReference type="ARBA" id="ARBA00004651"/>
    </source>
</evidence>
<dbReference type="EMBL" id="CP001958">
    <property type="protein sequence ID" value="ADG96827.1"/>
    <property type="molecule type" value="Genomic_DNA"/>
</dbReference>
<dbReference type="FunFam" id="2.30.30.60:FF:000001">
    <property type="entry name" value="MscS Mechanosensitive ion channel"/>
    <property type="match status" value="1"/>
</dbReference>
<dbReference type="STRING" id="640132.Srot_0340"/>
<reference evidence="11 12" key="1">
    <citation type="journal article" date="2010" name="Stand. Genomic Sci.">
        <title>Complete genome sequence of Segniliparus rotundus type strain (CDC 1076).</title>
        <authorList>
            <person name="Sikorski J."/>
            <person name="Lapidus A."/>
            <person name="Copeland A."/>
            <person name="Misra M."/>
            <person name="Glavina Del Rio T."/>
            <person name="Nolan M."/>
            <person name="Lucas S."/>
            <person name="Chen F."/>
            <person name="Tice H."/>
            <person name="Cheng J.F."/>
            <person name="Jando M."/>
            <person name="Schneider S."/>
            <person name="Bruce D."/>
            <person name="Goodwin L."/>
            <person name="Pitluck S."/>
            <person name="Liolios K."/>
            <person name="Mikhailova N."/>
            <person name="Pati A."/>
            <person name="Ivanova N."/>
            <person name="Mavromatis K."/>
            <person name="Chen A."/>
            <person name="Palaniappan K."/>
            <person name="Chertkov O."/>
            <person name="Land M."/>
            <person name="Hauser L."/>
            <person name="Chang Y.J."/>
            <person name="Jeffries C.D."/>
            <person name="Brettin T."/>
            <person name="Detter J.C."/>
            <person name="Han C."/>
            <person name="Rohde M."/>
            <person name="Goker M."/>
            <person name="Bristow J."/>
            <person name="Eisen J.A."/>
            <person name="Markowitz V."/>
            <person name="Hugenholtz P."/>
            <person name="Kyrpides N.C."/>
            <person name="Klenk H.P."/>
        </authorList>
    </citation>
    <scope>NUCLEOTIDE SEQUENCE [LARGE SCALE GENOMIC DNA]</scope>
    <source>
        <strain evidence="12">ATCC BAA-972 / CDC 1076 / CIP 108378 / DSM 44985 / JCM 13578</strain>
    </source>
</reference>
<dbReference type="InterPro" id="IPR049278">
    <property type="entry name" value="MS_channel_C"/>
</dbReference>
<evidence type="ECO:0000313" key="12">
    <source>
        <dbReference type="Proteomes" id="UP000002247"/>
    </source>
</evidence>
<dbReference type="Gene3D" id="3.30.70.100">
    <property type="match status" value="1"/>
</dbReference>
<feature type="domain" description="Mechanosensitive ion channel MscS C-terminal" evidence="10">
    <location>
        <begin position="206"/>
        <end position="292"/>
    </location>
</feature>
<protein>
    <submittedName>
        <fullName evidence="11">MscS Mechanosensitive ion channel</fullName>
    </submittedName>
</protein>
<organism evidence="11 12">
    <name type="scientific">Segniliparus rotundus (strain ATCC BAA-972 / CDC 1076 / CIP 108378 / DSM 44985 / JCM 13578)</name>
    <dbReference type="NCBI Taxonomy" id="640132"/>
    <lineage>
        <taxon>Bacteria</taxon>
        <taxon>Bacillati</taxon>
        <taxon>Actinomycetota</taxon>
        <taxon>Actinomycetes</taxon>
        <taxon>Mycobacteriales</taxon>
        <taxon>Segniliparaceae</taxon>
        <taxon>Segniliparus</taxon>
    </lineage>
</organism>
<keyword evidence="12" id="KW-1185">Reference proteome</keyword>
<evidence type="ECO:0000259" key="10">
    <source>
        <dbReference type="Pfam" id="PF21082"/>
    </source>
</evidence>
<dbReference type="Proteomes" id="UP000002247">
    <property type="component" value="Chromosome"/>
</dbReference>
<sequence length="326" mass="35591">MHANLSAPAYSEWTKWLAKFGVQNFGDWMLTRGVRIVMAMIAAVLLARFLRWAAGIFGRGGLFSQKHSGVRSEGSRQRETLAATIAWALTVLVYFVAGLRIAKLLEFDLTGLTVPATAAGAGLGFGAQRIVQDLLSGFFIIAEKQYRIGDLVQLSVLGTTYDPVGTVEEVTLRVTKLRSSEGQLFTVPNGQIVKSTNMSKDWSQAVVDIPVPNSTDIGLVREKLVEICAAAKEDPNLATLLRGEPVYTGVESIELDRTSMRIVANSVPGQQFVLSRRLRARILSDLRKEGIATMASPGPAQPEDASKKTVRPPRPEEDTAPQERVR</sequence>
<feature type="transmembrane region" description="Helical" evidence="8">
    <location>
        <begin position="79"/>
        <end position="97"/>
    </location>
</feature>